<keyword evidence="6" id="KW-1185">Reference proteome</keyword>
<proteinExistence type="predicted"/>
<dbReference type="PANTHER" id="PTHR47504">
    <property type="entry name" value="RIGHT ORIGIN-BINDING PROTEIN"/>
    <property type="match status" value="1"/>
</dbReference>
<organism evidence="5 6">
    <name type="scientific">Anaerocolumna chitinilytica</name>
    <dbReference type="NCBI Taxonomy" id="1727145"/>
    <lineage>
        <taxon>Bacteria</taxon>
        <taxon>Bacillati</taxon>
        <taxon>Bacillota</taxon>
        <taxon>Clostridia</taxon>
        <taxon>Lachnospirales</taxon>
        <taxon>Lachnospiraceae</taxon>
        <taxon>Anaerocolumna</taxon>
    </lineage>
</organism>
<dbReference type="EMBL" id="AP023368">
    <property type="protein sequence ID" value="BCK00697.1"/>
    <property type="molecule type" value="Genomic_DNA"/>
</dbReference>
<dbReference type="Pfam" id="PF12833">
    <property type="entry name" value="HTH_18"/>
    <property type="match status" value="1"/>
</dbReference>
<accession>A0A7I8DWL7</accession>
<dbReference type="PROSITE" id="PS00041">
    <property type="entry name" value="HTH_ARAC_FAMILY_1"/>
    <property type="match status" value="1"/>
</dbReference>
<evidence type="ECO:0000256" key="2">
    <source>
        <dbReference type="ARBA" id="ARBA00023125"/>
    </source>
</evidence>
<dbReference type="InterPro" id="IPR050959">
    <property type="entry name" value="MarA-like"/>
</dbReference>
<dbReference type="InterPro" id="IPR018060">
    <property type="entry name" value="HTH_AraC"/>
</dbReference>
<keyword evidence="1" id="KW-0805">Transcription regulation</keyword>
<reference evidence="5 6" key="2">
    <citation type="submission" date="2020-08" db="EMBL/GenBank/DDBJ databases">
        <authorList>
            <person name="Ueki A."/>
            <person name="Tonouchi A."/>
        </authorList>
    </citation>
    <scope>NUCLEOTIDE SEQUENCE [LARGE SCALE GENOMIC DNA]</scope>
    <source>
        <strain evidence="5 6">CTTW</strain>
    </source>
</reference>
<evidence type="ECO:0000256" key="3">
    <source>
        <dbReference type="ARBA" id="ARBA00023163"/>
    </source>
</evidence>
<dbReference type="AlphaFoldDB" id="A0A7I8DWL7"/>
<dbReference type="KEGG" id="acht:bsdcttw_37370"/>
<protein>
    <recommendedName>
        <fullName evidence="4">HTH araC/xylS-type domain-containing protein</fullName>
    </recommendedName>
</protein>
<sequence>MYSYESIVSEVKDKIRRELDSISCNKAAQQYGYSEKQLRRIFSSATDMNLGKYIKYRRMAQALWELRYTNTSIIQIAQNNGFESQESFTRAFKSAFKTTPSKFRELGELEGNQIENMLKEVTEEASHENARSKKQVLPEPTVQIIHKPKSLWYSLMRNTDDLFPHDFYTSSMKNGIFEKIRQMKDVEYMEGVYLTHIYKGQKFTSLTLGFELEPTEAIPSFKGFEVNMCPSSDYLKVNVPPYRSYELGGHVLAAWDVLSDFNYADYQLRRDLDSAPIFEMDSPTSGYTLYFPVTSLF</sequence>
<evidence type="ECO:0000259" key="4">
    <source>
        <dbReference type="PROSITE" id="PS01124"/>
    </source>
</evidence>
<dbReference type="InterPro" id="IPR020449">
    <property type="entry name" value="Tscrpt_reg_AraC-type_HTH"/>
</dbReference>
<reference evidence="5 6" key="1">
    <citation type="submission" date="2020-08" db="EMBL/GenBank/DDBJ databases">
        <title>Draft genome sequencing of an Anaerocolumna strain isolated from anoxic soil subjected to BSD treatment.</title>
        <authorList>
            <person name="Uek A."/>
            <person name="Tonouchi A."/>
        </authorList>
    </citation>
    <scope>NUCLEOTIDE SEQUENCE [LARGE SCALE GENOMIC DNA]</scope>
    <source>
        <strain evidence="5 6">CTTW</strain>
    </source>
</reference>
<gene>
    <name evidence="5" type="ORF">bsdcttw_37370</name>
</gene>
<name>A0A7I8DWL7_9FIRM</name>
<dbReference type="RefSeq" id="WP_185256344.1">
    <property type="nucleotide sequence ID" value="NZ_AP023368.1"/>
</dbReference>
<dbReference type="InterPro" id="IPR009057">
    <property type="entry name" value="Homeodomain-like_sf"/>
</dbReference>
<keyword evidence="2" id="KW-0238">DNA-binding</keyword>
<dbReference type="PROSITE" id="PS01124">
    <property type="entry name" value="HTH_ARAC_FAMILY_2"/>
    <property type="match status" value="1"/>
</dbReference>
<evidence type="ECO:0000313" key="5">
    <source>
        <dbReference type="EMBL" id="BCK00697.1"/>
    </source>
</evidence>
<keyword evidence="3" id="KW-0804">Transcription</keyword>
<feature type="domain" description="HTH araC/xylS-type" evidence="4">
    <location>
        <begin position="5"/>
        <end position="106"/>
    </location>
</feature>
<evidence type="ECO:0000256" key="1">
    <source>
        <dbReference type="ARBA" id="ARBA00023015"/>
    </source>
</evidence>
<dbReference type="Gene3D" id="1.10.10.60">
    <property type="entry name" value="Homeodomain-like"/>
    <property type="match status" value="2"/>
</dbReference>
<dbReference type="Proteomes" id="UP000515703">
    <property type="component" value="Chromosome"/>
</dbReference>
<dbReference type="PRINTS" id="PR00032">
    <property type="entry name" value="HTHARAC"/>
</dbReference>
<dbReference type="SUPFAM" id="SSF46689">
    <property type="entry name" value="Homeodomain-like"/>
    <property type="match status" value="1"/>
</dbReference>
<dbReference type="GO" id="GO:0043565">
    <property type="term" value="F:sequence-specific DNA binding"/>
    <property type="evidence" value="ECO:0007669"/>
    <property type="project" value="InterPro"/>
</dbReference>
<dbReference type="SMART" id="SM00342">
    <property type="entry name" value="HTH_ARAC"/>
    <property type="match status" value="1"/>
</dbReference>
<dbReference type="PANTHER" id="PTHR47504:SF5">
    <property type="entry name" value="RIGHT ORIGIN-BINDING PROTEIN"/>
    <property type="match status" value="1"/>
</dbReference>
<evidence type="ECO:0000313" key="6">
    <source>
        <dbReference type="Proteomes" id="UP000515703"/>
    </source>
</evidence>
<dbReference type="InterPro" id="IPR018062">
    <property type="entry name" value="HTH_AraC-typ_CS"/>
</dbReference>
<dbReference type="GO" id="GO:0003700">
    <property type="term" value="F:DNA-binding transcription factor activity"/>
    <property type="evidence" value="ECO:0007669"/>
    <property type="project" value="InterPro"/>
</dbReference>